<dbReference type="SUPFAM" id="SSF48317">
    <property type="entry name" value="Acid phosphatase/Vanadium-dependent haloperoxidase"/>
    <property type="match status" value="1"/>
</dbReference>
<protein>
    <submittedName>
        <fullName evidence="3">Phosphatase PAP2 family protein</fullName>
    </submittedName>
</protein>
<comment type="caution">
    <text evidence="3">The sequence shown here is derived from an EMBL/GenBank/DDBJ whole genome shotgun (WGS) entry which is preliminary data.</text>
</comment>
<proteinExistence type="predicted"/>
<dbReference type="SMART" id="SM00014">
    <property type="entry name" value="acidPPc"/>
    <property type="match status" value="1"/>
</dbReference>
<keyword evidence="1" id="KW-0812">Transmembrane</keyword>
<dbReference type="Proteomes" id="UP000239366">
    <property type="component" value="Unassembled WGS sequence"/>
</dbReference>
<dbReference type="InterPro" id="IPR036938">
    <property type="entry name" value="PAP2/HPO_sf"/>
</dbReference>
<feature type="transmembrane region" description="Helical" evidence="1">
    <location>
        <begin position="25"/>
        <end position="45"/>
    </location>
</feature>
<feature type="transmembrane region" description="Helical" evidence="1">
    <location>
        <begin position="161"/>
        <end position="179"/>
    </location>
</feature>
<organism evidence="3 4">
    <name type="scientific">Aureicoccus marinus</name>
    <dbReference type="NCBI Taxonomy" id="754435"/>
    <lineage>
        <taxon>Bacteria</taxon>
        <taxon>Pseudomonadati</taxon>
        <taxon>Bacteroidota</taxon>
        <taxon>Flavobacteriia</taxon>
        <taxon>Flavobacteriales</taxon>
        <taxon>Flavobacteriaceae</taxon>
        <taxon>Aureicoccus</taxon>
    </lineage>
</organism>
<dbReference type="PANTHER" id="PTHR14969">
    <property type="entry name" value="SPHINGOSINE-1-PHOSPHATE PHOSPHOHYDROLASE"/>
    <property type="match status" value="1"/>
</dbReference>
<dbReference type="Pfam" id="PF01569">
    <property type="entry name" value="PAP2"/>
    <property type="match status" value="1"/>
</dbReference>
<dbReference type="EMBL" id="MQVX01000001">
    <property type="protein sequence ID" value="PQJ14650.1"/>
    <property type="molecule type" value="Genomic_DNA"/>
</dbReference>
<dbReference type="AlphaFoldDB" id="A0A2S7T400"/>
<evidence type="ECO:0000256" key="1">
    <source>
        <dbReference type="SAM" id="Phobius"/>
    </source>
</evidence>
<keyword evidence="1" id="KW-0472">Membrane</keyword>
<feature type="domain" description="Phosphatidic acid phosphatase type 2/haloperoxidase" evidence="2">
    <location>
        <begin position="60"/>
        <end position="176"/>
    </location>
</feature>
<dbReference type="RefSeq" id="WP_245916155.1">
    <property type="nucleotide sequence ID" value="NZ_MQVX01000001.1"/>
</dbReference>
<evidence type="ECO:0000313" key="4">
    <source>
        <dbReference type="Proteomes" id="UP000239366"/>
    </source>
</evidence>
<sequence length="195" mass="22274">MEGLLELDKELFVFLNNLGSPTFDGFWMFITGKWNAIPLYAFLLFLTYRTLGWKQTLVSLLFVGLLITATDQLANAFKYGFERLRPCHDPDLFERIRLVKPRCGGKFGYFSAHASNSFAMAVFFFRLLSFKWGKRMLALLFWALLVAYSRIYIGVHFPLDVVTGIAIGSGLGILFSLLFKKAVERYLPDTLMPGQ</sequence>
<evidence type="ECO:0000259" key="2">
    <source>
        <dbReference type="SMART" id="SM00014"/>
    </source>
</evidence>
<accession>A0A2S7T400</accession>
<feature type="transmembrane region" description="Helical" evidence="1">
    <location>
        <begin position="57"/>
        <end position="74"/>
    </location>
</feature>
<keyword evidence="1" id="KW-1133">Transmembrane helix</keyword>
<name>A0A2S7T400_9FLAO</name>
<keyword evidence="4" id="KW-1185">Reference proteome</keyword>
<dbReference type="PANTHER" id="PTHR14969:SF13">
    <property type="entry name" value="AT30094P"/>
    <property type="match status" value="1"/>
</dbReference>
<feature type="transmembrane region" description="Helical" evidence="1">
    <location>
        <begin position="107"/>
        <end position="125"/>
    </location>
</feature>
<feature type="transmembrane region" description="Helical" evidence="1">
    <location>
        <begin position="137"/>
        <end position="155"/>
    </location>
</feature>
<reference evidence="4" key="1">
    <citation type="submission" date="2016-11" db="EMBL/GenBank/DDBJ databases">
        <title>Trade-off between light-utilization and light-protection in marine flavobacteria.</title>
        <authorList>
            <person name="Kumagai Y."/>
            <person name="Yoshizawa S."/>
            <person name="Kogure K."/>
        </authorList>
    </citation>
    <scope>NUCLEOTIDE SEQUENCE [LARGE SCALE GENOMIC DNA]</scope>
    <source>
        <strain evidence="4">SG-18</strain>
    </source>
</reference>
<dbReference type="InterPro" id="IPR000326">
    <property type="entry name" value="PAP2/HPO"/>
</dbReference>
<gene>
    <name evidence="3" type="ORF">BST99_01840</name>
</gene>
<evidence type="ECO:0000313" key="3">
    <source>
        <dbReference type="EMBL" id="PQJ14650.1"/>
    </source>
</evidence>
<dbReference type="Gene3D" id="1.20.144.10">
    <property type="entry name" value="Phosphatidic acid phosphatase type 2/haloperoxidase"/>
    <property type="match status" value="1"/>
</dbReference>